<dbReference type="GO" id="GO:0003824">
    <property type="term" value="F:catalytic activity"/>
    <property type="evidence" value="ECO:0007669"/>
    <property type="project" value="InterPro"/>
</dbReference>
<feature type="short sequence motif" description="Histidine triad motif" evidence="2 3">
    <location>
        <begin position="97"/>
        <end position="101"/>
    </location>
</feature>
<dbReference type="Gene3D" id="3.30.428.10">
    <property type="entry name" value="HIT-like"/>
    <property type="match status" value="1"/>
</dbReference>
<dbReference type="AlphaFoldDB" id="A0A2H0UDQ2"/>
<name>A0A2H0UDQ2_9BACT</name>
<evidence type="ECO:0000256" key="3">
    <source>
        <dbReference type="PROSITE-ProRule" id="PRU00464"/>
    </source>
</evidence>
<sequence>MTDCIFCKIVAKEIPASIAYEDDVVLAFLDITPTNKGHVLIVPKEHARNVFDTPKETLEKMVIVAQNIARGMQDALGAEGATLVMNNEPAGGQEVFHTHLHVIPRFTNDGIFQKAKRSEYANGEMDETAEKIKAALT</sequence>
<dbReference type="PANTHER" id="PTHR46648">
    <property type="entry name" value="HIT FAMILY PROTEIN 1"/>
    <property type="match status" value="1"/>
</dbReference>
<reference evidence="6" key="1">
    <citation type="submission" date="2017-09" db="EMBL/GenBank/DDBJ databases">
        <title>Depth-based differentiation of microbial function through sediment-hosted aquifers and enrichment of novel symbionts in the deep terrestrial subsurface.</title>
        <authorList>
            <person name="Probst A.J."/>
            <person name="Ladd B."/>
            <person name="Jarett J.K."/>
            <person name="Geller-Mcgrath D.E."/>
            <person name="Sieber C.M.K."/>
            <person name="Emerson J.B."/>
            <person name="Anantharaman K."/>
            <person name="Thomas B.C."/>
            <person name="Malmstrom R."/>
            <person name="Stieglmeier M."/>
            <person name="Klingl A."/>
            <person name="Woyke T."/>
            <person name="Ryan C.M."/>
            <person name="Banfield J.F."/>
        </authorList>
    </citation>
    <scope>NUCLEOTIDE SEQUENCE [LARGE SCALE GENOMIC DNA]</scope>
</reference>
<dbReference type="InterPro" id="IPR036265">
    <property type="entry name" value="HIT-like_sf"/>
</dbReference>
<protein>
    <submittedName>
        <fullName evidence="5">HIT family protein</fullName>
    </submittedName>
</protein>
<dbReference type="Proteomes" id="UP000229344">
    <property type="component" value="Unassembled WGS sequence"/>
</dbReference>
<dbReference type="EMBL" id="PFBI01000006">
    <property type="protein sequence ID" value="PIR84558.1"/>
    <property type="molecule type" value="Genomic_DNA"/>
</dbReference>
<dbReference type="InterPro" id="IPR001310">
    <property type="entry name" value="Histidine_triad_HIT"/>
</dbReference>
<evidence type="ECO:0000259" key="4">
    <source>
        <dbReference type="PROSITE" id="PS51084"/>
    </source>
</evidence>
<dbReference type="GO" id="GO:0009117">
    <property type="term" value="P:nucleotide metabolic process"/>
    <property type="evidence" value="ECO:0007669"/>
    <property type="project" value="TreeGrafter"/>
</dbReference>
<evidence type="ECO:0000313" key="5">
    <source>
        <dbReference type="EMBL" id="PIR84558.1"/>
    </source>
</evidence>
<dbReference type="Pfam" id="PF01230">
    <property type="entry name" value="HIT"/>
    <property type="match status" value="1"/>
</dbReference>
<organism evidence="5 6">
    <name type="scientific">Candidatus Kaiserbacteria bacterium CG10_big_fil_rev_8_21_14_0_10_47_16</name>
    <dbReference type="NCBI Taxonomy" id="1974608"/>
    <lineage>
        <taxon>Bacteria</taxon>
        <taxon>Candidatus Kaiseribacteriota</taxon>
    </lineage>
</organism>
<gene>
    <name evidence="5" type="ORF">COU16_03205</name>
</gene>
<dbReference type="PRINTS" id="PR00332">
    <property type="entry name" value="HISTRIAD"/>
</dbReference>
<dbReference type="PANTHER" id="PTHR46648:SF1">
    <property type="entry name" value="ADENOSINE 5'-MONOPHOSPHORAMIDASE HNT1"/>
    <property type="match status" value="1"/>
</dbReference>
<evidence type="ECO:0000256" key="2">
    <source>
        <dbReference type="PIRSR" id="PIRSR601310-3"/>
    </source>
</evidence>
<dbReference type="PROSITE" id="PS51084">
    <property type="entry name" value="HIT_2"/>
    <property type="match status" value="1"/>
</dbReference>
<feature type="active site" description="Tele-AMP-histidine intermediate" evidence="1">
    <location>
        <position position="99"/>
    </location>
</feature>
<feature type="domain" description="HIT" evidence="4">
    <location>
        <begin position="5"/>
        <end position="112"/>
    </location>
</feature>
<accession>A0A2H0UDQ2</accession>
<dbReference type="SUPFAM" id="SSF54197">
    <property type="entry name" value="HIT-like"/>
    <property type="match status" value="1"/>
</dbReference>
<dbReference type="InterPro" id="IPR011146">
    <property type="entry name" value="HIT-like"/>
</dbReference>
<proteinExistence type="predicted"/>
<comment type="caution">
    <text evidence="5">The sequence shown here is derived from an EMBL/GenBank/DDBJ whole genome shotgun (WGS) entry which is preliminary data.</text>
</comment>
<dbReference type="InterPro" id="IPR019808">
    <property type="entry name" value="Histidine_triad_CS"/>
</dbReference>
<evidence type="ECO:0000313" key="6">
    <source>
        <dbReference type="Proteomes" id="UP000229344"/>
    </source>
</evidence>
<evidence type="ECO:0000256" key="1">
    <source>
        <dbReference type="PIRSR" id="PIRSR601310-1"/>
    </source>
</evidence>
<dbReference type="InterPro" id="IPR039384">
    <property type="entry name" value="HINT"/>
</dbReference>
<dbReference type="CDD" id="cd01277">
    <property type="entry name" value="HINT_subgroup"/>
    <property type="match status" value="1"/>
</dbReference>
<dbReference type="PROSITE" id="PS00892">
    <property type="entry name" value="HIT_1"/>
    <property type="match status" value="1"/>
</dbReference>